<evidence type="ECO:0000259" key="2">
    <source>
        <dbReference type="Pfam" id="PF13638"/>
    </source>
</evidence>
<dbReference type="Gramene" id="Pp3c27_1110V3.6">
    <property type="protein sequence ID" value="Pp3c27_1110V3.6"/>
    <property type="gene ID" value="Pp3c27_1110"/>
</dbReference>
<dbReference type="SUPFAM" id="SSF88723">
    <property type="entry name" value="PIN domain-like"/>
    <property type="match status" value="1"/>
</dbReference>
<dbReference type="GO" id="GO:0031965">
    <property type="term" value="C:nuclear membrane"/>
    <property type="evidence" value="ECO:0000318"/>
    <property type="project" value="GO_Central"/>
</dbReference>
<dbReference type="InterPro" id="IPR002716">
    <property type="entry name" value="PIN_dom"/>
</dbReference>
<dbReference type="CDD" id="cd09880">
    <property type="entry name" value="PIN_Smg5-6-like"/>
    <property type="match status" value="1"/>
</dbReference>
<gene>
    <name evidence="4" type="primary">LOC112278530</name>
    <name evidence="3" type="ORF">PHYPA_030740</name>
</gene>
<dbReference type="Gramene" id="Pp3c27_1110V3.4">
    <property type="protein sequence ID" value="Pp3c27_1110V3.4"/>
    <property type="gene ID" value="Pp3c27_1110"/>
</dbReference>
<dbReference type="PANTHER" id="PTHR22593:SF8">
    <property type="entry name" value="FHA DOMAIN-CONTAINING PROTEIN PS1"/>
    <property type="match status" value="1"/>
</dbReference>
<dbReference type="Gramene" id="Pp3c27_1110V3.5">
    <property type="protein sequence ID" value="Pp3c27_1110V3.5"/>
    <property type="gene ID" value="Pp3c27_1110"/>
</dbReference>
<organism evidence="3">
    <name type="scientific">Physcomitrium patens</name>
    <name type="common">Spreading-leaved earth moss</name>
    <name type="synonym">Physcomitrella patens</name>
    <dbReference type="NCBI Taxonomy" id="3218"/>
    <lineage>
        <taxon>Eukaryota</taxon>
        <taxon>Viridiplantae</taxon>
        <taxon>Streptophyta</taxon>
        <taxon>Embryophyta</taxon>
        <taxon>Bryophyta</taxon>
        <taxon>Bryophytina</taxon>
        <taxon>Bryopsida</taxon>
        <taxon>Funariidae</taxon>
        <taxon>Funariales</taxon>
        <taxon>Funariaceae</taxon>
        <taxon>Physcomitrium</taxon>
    </lineage>
</organism>
<proteinExistence type="predicted"/>
<dbReference type="STRING" id="3218.A0A2K1IA59"/>
<dbReference type="AlphaFoldDB" id="A0A2K1IA59"/>
<dbReference type="EMBL" id="ABEU02000027">
    <property type="protein sequence ID" value="PNR26166.1"/>
    <property type="molecule type" value="Genomic_DNA"/>
</dbReference>
<evidence type="ECO:0000256" key="1">
    <source>
        <dbReference type="SAM" id="MobiDB-lite"/>
    </source>
</evidence>
<keyword evidence="5" id="KW-1185">Reference proteome</keyword>
<dbReference type="EnsemblPlants" id="Pp3c27_1110V3.5">
    <property type="protein sequence ID" value="Pp3c27_1110V3.5"/>
    <property type="gene ID" value="Pp3c27_1110"/>
</dbReference>
<dbReference type="EnsemblPlants" id="Pp3c27_1110V3.4">
    <property type="protein sequence ID" value="Pp3c27_1110V3.4"/>
    <property type="gene ID" value="Pp3c27_1110"/>
</dbReference>
<feature type="region of interest" description="Disordered" evidence="1">
    <location>
        <begin position="108"/>
        <end position="167"/>
    </location>
</feature>
<reference evidence="3 5" key="1">
    <citation type="journal article" date="2008" name="Science">
        <title>The Physcomitrella genome reveals evolutionary insights into the conquest of land by plants.</title>
        <authorList>
            <person name="Rensing S."/>
            <person name="Lang D."/>
            <person name="Zimmer A."/>
            <person name="Terry A."/>
            <person name="Salamov A."/>
            <person name="Shapiro H."/>
            <person name="Nishiyama T."/>
            <person name="Perroud P.-F."/>
            <person name="Lindquist E."/>
            <person name="Kamisugi Y."/>
            <person name="Tanahashi T."/>
            <person name="Sakakibara K."/>
            <person name="Fujita T."/>
            <person name="Oishi K."/>
            <person name="Shin-I T."/>
            <person name="Kuroki Y."/>
            <person name="Toyoda A."/>
            <person name="Suzuki Y."/>
            <person name="Hashimoto A."/>
            <person name="Yamaguchi K."/>
            <person name="Sugano A."/>
            <person name="Kohara Y."/>
            <person name="Fujiyama A."/>
            <person name="Anterola A."/>
            <person name="Aoki S."/>
            <person name="Ashton N."/>
            <person name="Barbazuk W.B."/>
            <person name="Barker E."/>
            <person name="Bennetzen J."/>
            <person name="Bezanilla M."/>
            <person name="Blankenship R."/>
            <person name="Cho S.H."/>
            <person name="Dutcher S."/>
            <person name="Estelle M."/>
            <person name="Fawcett J.A."/>
            <person name="Gundlach H."/>
            <person name="Hanada K."/>
            <person name="Heyl A."/>
            <person name="Hicks K.A."/>
            <person name="Hugh J."/>
            <person name="Lohr M."/>
            <person name="Mayer K."/>
            <person name="Melkozernov A."/>
            <person name="Murata T."/>
            <person name="Nelson D."/>
            <person name="Pils B."/>
            <person name="Prigge M."/>
            <person name="Reiss B."/>
            <person name="Renner T."/>
            <person name="Rombauts S."/>
            <person name="Rushton P."/>
            <person name="Sanderfoot A."/>
            <person name="Schween G."/>
            <person name="Shiu S.-H."/>
            <person name="Stueber K."/>
            <person name="Theodoulou F.L."/>
            <person name="Tu H."/>
            <person name="Van de Peer Y."/>
            <person name="Verrier P.J."/>
            <person name="Waters E."/>
            <person name="Wood A."/>
            <person name="Yang L."/>
            <person name="Cove D."/>
            <person name="Cuming A."/>
            <person name="Hasebe M."/>
            <person name="Lucas S."/>
            <person name="Mishler D.B."/>
            <person name="Reski R."/>
            <person name="Grigoriev I."/>
            <person name="Quatrano R.S."/>
            <person name="Boore J.L."/>
        </authorList>
    </citation>
    <scope>NUCLEOTIDE SEQUENCE [LARGE SCALE GENOMIC DNA]</scope>
    <source>
        <strain evidence="4 5">cv. Gransden 2004</strain>
    </source>
</reference>
<feature type="domain" description="PIN" evidence="2">
    <location>
        <begin position="405"/>
        <end position="552"/>
    </location>
</feature>
<accession>A0A2K1IA59</accession>
<dbReference type="PANTHER" id="PTHR22593">
    <property type="entry name" value="TRANSMEMBRANE PROTEIN 18"/>
    <property type="match status" value="1"/>
</dbReference>
<dbReference type="Gene3D" id="3.40.50.1010">
    <property type="entry name" value="5'-nuclease"/>
    <property type="match status" value="1"/>
</dbReference>
<dbReference type="Pfam" id="PF13638">
    <property type="entry name" value="PIN_4"/>
    <property type="match status" value="1"/>
</dbReference>
<dbReference type="EnsemblPlants" id="Pp3c27_1110V3.3">
    <property type="protein sequence ID" value="Pp3c27_1110V3.3"/>
    <property type="gene ID" value="Pp3c27_1110"/>
</dbReference>
<dbReference type="Proteomes" id="UP000006727">
    <property type="component" value="Chromosome 27"/>
</dbReference>
<evidence type="ECO:0000313" key="5">
    <source>
        <dbReference type="Proteomes" id="UP000006727"/>
    </source>
</evidence>
<dbReference type="PaxDb" id="3218-PP1S487_3V6.1"/>
<evidence type="ECO:0000313" key="3">
    <source>
        <dbReference type="EMBL" id="PNR26166.1"/>
    </source>
</evidence>
<sequence length="643" mass="71326">MESVGAVQDTNVRHKADIVAAADGIEEGLERRSTEAVQRSMVEDGGAIQTGDITVQLMVQPHECTCEVAHEAVDKDAVVRMGSLQVALDGVFEHFSDGGSKAKFICKPNQGSKSWSQQRARKQRLAGSGVRVPKIRSSYSHHVKPQDNVADQRSHDDNENRCSTNRLSKKRTPAAILVYDDGDSSTTKRQSPRGDDVTPCRRLAFTPIPPSELNIRMGSTLNSTPDKHMIAKSVGFANNFPPMQVVPTISDTEEGLQTPIISLQQTEYVTPQVLRFESETAWKDAENTPSDSVHACSDEENTIESALQKLSAEIYGDDDSNEYHDSDKENIPSHEILLPGVGSMTLKLPRGFNMVGNCSREPLQTLYSAPSTSMHQSCDVFNTPTASQQLLRVRLQVEAGRQWHMVIDTDCLLNVESLESLKRLEGILETRLVIPNIVVRELDNLQKKEDWRPRASFALQWIESCMLKSPSWIHVQSPGETVHVAMTPPVSPSIYSRGLHSYVGESDLMHPTLHDHVLECALFQKRKPDVRVAILTDDIALKIKALAEDIVVDTAINLSDSLLNPYSNRFVYAGSTPVLRTACRPHVKLYDRESKLESTLCSSILLASAVHPKSRHGTPRPTSRANFFIWHKSRPLGLQALLA</sequence>
<dbReference type="Gramene" id="Pp3c27_1110V3.1">
    <property type="protein sequence ID" value="Pp3c27_1110V3.1"/>
    <property type="gene ID" value="Pp3c27_1110"/>
</dbReference>
<dbReference type="InterPro" id="IPR029060">
    <property type="entry name" value="PIN-like_dom_sf"/>
</dbReference>
<dbReference type="EnsemblPlants" id="Pp3c27_1110V3.6">
    <property type="protein sequence ID" value="Pp3c27_1110V3.6"/>
    <property type="gene ID" value="Pp3c27_1110"/>
</dbReference>
<reference evidence="3 5" key="2">
    <citation type="journal article" date="2018" name="Plant J.">
        <title>The Physcomitrella patens chromosome-scale assembly reveals moss genome structure and evolution.</title>
        <authorList>
            <person name="Lang D."/>
            <person name="Ullrich K.K."/>
            <person name="Murat F."/>
            <person name="Fuchs J."/>
            <person name="Jenkins J."/>
            <person name="Haas F.B."/>
            <person name="Piednoel M."/>
            <person name="Gundlach H."/>
            <person name="Van Bel M."/>
            <person name="Meyberg R."/>
            <person name="Vives C."/>
            <person name="Morata J."/>
            <person name="Symeonidi A."/>
            <person name="Hiss M."/>
            <person name="Muchero W."/>
            <person name="Kamisugi Y."/>
            <person name="Saleh O."/>
            <person name="Blanc G."/>
            <person name="Decker E.L."/>
            <person name="van Gessel N."/>
            <person name="Grimwood J."/>
            <person name="Hayes R.D."/>
            <person name="Graham S.W."/>
            <person name="Gunter L.E."/>
            <person name="McDaniel S.F."/>
            <person name="Hoernstein S.N.W."/>
            <person name="Larsson A."/>
            <person name="Li F.W."/>
            <person name="Perroud P.F."/>
            <person name="Phillips J."/>
            <person name="Ranjan P."/>
            <person name="Rokshar D.S."/>
            <person name="Rothfels C.J."/>
            <person name="Schneider L."/>
            <person name="Shu S."/>
            <person name="Stevenson D.W."/>
            <person name="Thummler F."/>
            <person name="Tillich M."/>
            <person name="Villarreal Aguilar J.C."/>
            <person name="Widiez T."/>
            <person name="Wong G.K."/>
            <person name="Wymore A."/>
            <person name="Zhang Y."/>
            <person name="Zimmer A.D."/>
            <person name="Quatrano R.S."/>
            <person name="Mayer K.F.X."/>
            <person name="Goodstein D."/>
            <person name="Casacuberta J.M."/>
            <person name="Vandepoele K."/>
            <person name="Reski R."/>
            <person name="Cuming A.C."/>
            <person name="Tuskan G.A."/>
            <person name="Maumus F."/>
            <person name="Salse J."/>
            <person name="Schmutz J."/>
            <person name="Rensing S.A."/>
        </authorList>
    </citation>
    <scope>NUCLEOTIDE SEQUENCE [LARGE SCALE GENOMIC DNA]</scope>
    <source>
        <strain evidence="4 5">cv. Gransden 2004</strain>
    </source>
</reference>
<name>A0A2K1IA59_PHYPA</name>
<dbReference type="Gramene" id="Pp3c27_1110V3.3">
    <property type="protein sequence ID" value="Pp3c27_1110V3.3"/>
    <property type="gene ID" value="Pp3c27_1110"/>
</dbReference>
<dbReference type="EnsemblPlants" id="Pp3c27_1110V3.1">
    <property type="protein sequence ID" value="Pp3c27_1110V3.1"/>
    <property type="gene ID" value="Pp3c27_1110"/>
</dbReference>
<evidence type="ECO:0000313" key="4">
    <source>
        <dbReference type="EnsemblPlants" id="Pp3c27_1110V3.1"/>
    </source>
</evidence>
<protein>
    <recommendedName>
        <fullName evidence="2">PIN domain-containing protein</fullName>
    </recommendedName>
</protein>
<feature type="compositionally biased region" description="Polar residues" evidence="1">
    <location>
        <begin position="109"/>
        <end position="118"/>
    </location>
</feature>
<reference evidence="4" key="3">
    <citation type="submission" date="2020-12" db="UniProtKB">
        <authorList>
            <consortium name="EnsemblPlants"/>
        </authorList>
    </citation>
    <scope>IDENTIFICATION</scope>
</reference>
<feature type="compositionally biased region" description="Basic and acidic residues" evidence="1">
    <location>
        <begin position="150"/>
        <end position="160"/>
    </location>
</feature>
<feature type="region of interest" description="Disordered" evidence="1">
    <location>
        <begin position="181"/>
        <end position="200"/>
    </location>
</feature>